<keyword evidence="6 7" id="KW-0413">Isomerase</keyword>
<evidence type="ECO:0000256" key="6">
    <source>
        <dbReference type="ARBA" id="ARBA00023235"/>
    </source>
</evidence>
<evidence type="ECO:0000313" key="8">
    <source>
        <dbReference type="EMBL" id="CAI9974314.1"/>
    </source>
</evidence>
<evidence type="ECO:0000313" key="10">
    <source>
        <dbReference type="Proteomes" id="UP001642409"/>
    </source>
</evidence>
<evidence type="ECO:0000256" key="2">
    <source>
        <dbReference type="ARBA" id="ARBA00004496"/>
    </source>
</evidence>
<dbReference type="GO" id="GO:0007052">
    <property type="term" value="P:mitotic spindle organization"/>
    <property type="evidence" value="ECO:0007669"/>
    <property type="project" value="TreeGrafter"/>
</dbReference>
<evidence type="ECO:0000256" key="7">
    <source>
        <dbReference type="RuleBase" id="RU361210"/>
    </source>
</evidence>
<evidence type="ECO:0000256" key="4">
    <source>
        <dbReference type="ARBA" id="ARBA00022490"/>
    </source>
</evidence>
<dbReference type="GO" id="GO:0005634">
    <property type="term" value="C:nucleus"/>
    <property type="evidence" value="ECO:0007669"/>
    <property type="project" value="TreeGrafter"/>
</dbReference>
<gene>
    <name evidence="9" type="ORF">HINF_LOCUS53061</name>
    <name evidence="8" type="ORF">HINF_LOCUS61959</name>
</gene>
<dbReference type="InterPro" id="IPR004327">
    <property type="entry name" value="Phstyr_phstse_ac"/>
</dbReference>
<comment type="similarity">
    <text evidence="3 7">Belongs to the PTPA-type PPIase family.</text>
</comment>
<keyword evidence="10" id="KW-1185">Reference proteome</keyword>
<dbReference type="GO" id="GO:0000159">
    <property type="term" value="C:protein phosphatase type 2A complex"/>
    <property type="evidence" value="ECO:0007669"/>
    <property type="project" value="TreeGrafter"/>
</dbReference>
<dbReference type="PIRSF" id="PIRSF016325">
    <property type="entry name" value="Phstyr_phstse_ac"/>
    <property type="match status" value="1"/>
</dbReference>
<sequence length="304" mass="34776">MFAPPTSFVDPQKLIINDRQLFNNFKYSKAYFFISGFVDQLNTLMKGKKFTDCPAPSEAIQQISNILTEVRQIFDNTPPVARDCRYGNPSFKTFIEKLTAVTDSLHSAILSTVPEAIIELRAYFLDSFGSYGRLDYGTGHELNFICYLVCLLRLQILGTMDDLLCIGLSIFPQYVNLVIDLQNIYTLEPAGSHGAWSVDDYNLLPFVFGSAQFVNEKDVRIIFSRENAASLKNTNLYMRMISNINDVKSHELYTNSPFISEIHMKPDMNWEKINNGMLKHFNAEVLGKWPVIQHFWFGNILGFK</sequence>
<name>A0AA86RLN7_9EUKA</name>
<dbReference type="SUPFAM" id="SSF140984">
    <property type="entry name" value="PTPA-like"/>
    <property type="match status" value="1"/>
</dbReference>
<evidence type="ECO:0000256" key="5">
    <source>
        <dbReference type="ARBA" id="ARBA00023110"/>
    </source>
</evidence>
<dbReference type="Pfam" id="PF03095">
    <property type="entry name" value="PTPA"/>
    <property type="match status" value="1"/>
</dbReference>
<accession>A0AA86RLN7</accession>
<evidence type="ECO:0000256" key="1">
    <source>
        <dbReference type="ARBA" id="ARBA00000971"/>
    </source>
</evidence>
<comment type="function">
    <text evidence="7">PPIases accelerate the folding of proteins. It catalyzes the cis-trans isomerization of proline imidic peptide bonds in oligopeptides.</text>
</comment>
<protein>
    <recommendedName>
        <fullName evidence="7">Serine/threonine-protein phosphatase 2A activator</fullName>
        <ecNumber evidence="7">5.2.1.8</ecNumber>
    </recommendedName>
    <alternativeName>
        <fullName evidence="7">Phosphotyrosyl phosphatase activator</fullName>
    </alternativeName>
</protein>
<dbReference type="EMBL" id="CAXDID020000268">
    <property type="protein sequence ID" value="CAL6067518.1"/>
    <property type="molecule type" value="Genomic_DNA"/>
</dbReference>
<dbReference type="EMBL" id="CATOUU010001142">
    <property type="protein sequence ID" value="CAI9974314.1"/>
    <property type="molecule type" value="Genomic_DNA"/>
</dbReference>
<dbReference type="GO" id="GO:0003755">
    <property type="term" value="F:peptidyl-prolyl cis-trans isomerase activity"/>
    <property type="evidence" value="ECO:0007669"/>
    <property type="project" value="UniProtKB-KW"/>
</dbReference>
<dbReference type="EC" id="5.2.1.8" evidence="7"/>
<comment type="catalytic activity">
    <reaction evidence="1 7">
        <text>[protein]-peptidylproline (omega=180) = [protein]-peptidylproline (omega=0)</text>
        <dbReference type="Rhea" id="RHEA:16237"/>
        <dbReference type="Rhea" id="RHEA-COMP:10747"/>
        <dbReference type="Rhea" id="RHEA-COMP:10748"/>
        <dbReference type="ChEBI" id="CHEBI:83833"/>
        <dbReference type="ChEBI" id="CHEBI:83834"/>
        <dbReference type="EC" id="5.2.1.8"/>
    </reaction>
</comment>
<reference evidence="8" key="1">
    <citation type="submission" date="2023-06" db="EMBL/GenBank/DDBJ databases">
        <authorList>
            <person name="Kurt Z."/>
        </authorList>
    </citation>
    <scope>NUCLEOTIDE SEQUENCE</scope>
</reference>
<dbReference type="PANTHER" id="PTHR10012">
    <property type="entry name" value="SERINE/THREONINE-PROTEIN PHOSPHATASE 2A REGULATORY SUBUNIT B"/>
    <property type="match status" value="1"/>
</dbReference>
<keyword evidence="5 7" id="KW-0697">Rotamase</keyword>
<dbReference type="GO" id="GO:0008160">
    <property type="term" value="F:protein tyrosine phosphatase activator activity"/>
    <property type="evidence" value="ECO:0007669"/>
    <property type="project" value="TreeGrafter"/>
</dbReference>
<dbReference type="InterPro" id="IPR037218">
    <property type="entry name" value="PTPA_sf"/>
</dbReference>
<dbReference type="GO" id="GO:0005737">
    <property type="term" value="C:cytoplasm"/>
    <property type="evidence" value="ECO:0007669"/>
    <property type="project" value="UniProtKB-SubCell"/>
</dbReference>
<comment type="subcellular location">
    <subcellularLocation>
        <location evidence="2 7">Cytoplasm</location>
    </subcellularLocation>
</comment>
<comment type="caution">
    <text evidence="8">The sequence shown here is derived from an EMBL/GenBank/DDBJ whole genome shotgun (WGS) entry which is preliminary data.</text>
</comment>
<proteinExistence type="inferred from homology"/>
<dbReference type="AlphaFoldDB" id="A0AA86RLN7"/>
<reference evidence="9 10" key="2">
    <citation type="submission" date="2024-07" db="EMBL/GenBank/DDBJ databases">
        <authorList>
            <person name="Akdeniz Z."/>
        </authorList>
    </citation>
    <scope>NUCLEOTIDE SEQUENCE [LARGE SCALE GENOMIC DNA]</scope>
</reference>
<dbReference type="Gene3D" id="1.20.120.1150">
    <property type="match status" value="1"/>
</dbReference>
<keyword evidence="4 7" id="KW-0963">Cytoplasm</keyword>
<dbReference type="PANTHER" id="PTHR10012:SF0">
    <property type="entry name" value="SERINE_THREONINE-PROTEIN PHOSPHATASE 2A ACTIVATOR"/>
    <property type="match status" value="1"/>
</dbReference>
<evidence type="ECO:0000256" key="3">
    <source>
        <dbReference type="ARBA" id="ARBA00011019"/>
    </source>
</evidence>
<evidence type="ECO:0000313" key="9">
    <source>
        <dbReference type="EMBL" id="CAL6067518.1"/>
    </source>
</evidence>
<dbReference type="Proteomes" id="UP001642409">
    <property type="component" value="Unassembled WGS sequence"/>
</dbReference>
<dbReference type="InterPro" id="IPR043170">
    <property type="entry name" value="PTPA_C_lid"/>
</dbReference>
<organism evidence="8">
    <name type="scientific">Hexamita inflata</name>
    <dbReference type="NCBI Taxonomy" id="28002"/>
    <lineage>
        <taxon>Eukaryota</taxon>
        <taxon>Metamonada</taxon>
        <taxon>Diplomonadida</taxon>
        <taxon>Hexamitidae</taxon>
        <taxon>Hexamitinae</taxon>
        <taxon>Hexamita</taxon>
    </lineage>
</organism>